<gene>
    <name evidence="2" type="ORF">LITE_LOCUS39811</name>
</gene>
<evidence type="ECO:0000313" key="3">
    <source>
        <dbReference type="Proteomes" id="UP001154282"/>
    </source>
</evidence>
<protein>
    <submittedName>
        <fullName evidence="2">Uncharacterized protein</fullName>
    </submittedName>
</protein>
<name>A0AAV0PRT8_9ROSI</name>
<dbReference type="AlphaFoldDB" id="A0AAV0PRT8"/>
<feature type="compositionally biased region" description="Basic and acidic residues" evidence="1">
    <location>
        <begin position="41"/>
        <end position="50"/>
    </location>
</feature>
<evidence type="ECO:0000313" key="2">
    <source>
        <dbReference type="EMBL" id="CAI0473874.1"/>
    </source>
</evidence>
<dbReference type="EMBL" id="CAMGYJ010000009">
    <property type="protein sequence ID" value="CAI0473874.1"/>
    <property type="molecule type" value="Genomic_DNA"/>
</dbReference>
<proteinExistence type="predicted"/>
<keyword evidence="3" id="KW-1185">Reference proteome</keyword>
<evidence type="ECO:0000256" key="1">
    <source>
        <dbReference type="SAM" id="MobiDB-lite"/>
    </source>
</evidence>
<comment type="caution">
    <text evidence="2">The sequence shown here is derived from an EMBL/GenBank/DDBJ whole genome shotgun (WGS) entry which is preliminary data.</text>
</comment>
<feature type="non-terminal residue" evidence="2">
    <location>
        <position position="1"/>
    </location>
</feature>
<organism evidence="2 3">
    <name type="scientific">Linum tenue</name>
    <dbReference type="NCBI Taxonomy" id="586396"/>
    <lineage>
        <taxon>Eukaryota</taxon>
        <taxon>Viridiplantae</taxon>
        <taxon>Streptophyta</taxon>
        <taxon>Embryophyta</taxon>
        <taxon>Tracheophyta</taxon>
        <taxon>Spermatophyta</taxon>
        <taxon>Magnoliopsida</taxon>
        <taxon>eudicotyledons</taxon>
        <taxon>Gunneridae</taxon>
        <taxon>Pentapetalae</taxon>
        <taxon>rosids</taxon>
        <taxon>fabids</taxon>
        <taxon>Malpighiales</taxon>
        <taxon>Linaceae</taxon>
        <taxon>Linum</taxon>
    </lineage>
</organism>
<feature type="region of interest" description="Disordered" evidence="1">
    <location>
        <begin position="20"/>
        <end position="56"/>
    </location>
</feature>
<accession>A0AAV0PRT8</accession>
<reference evidence="2" key="1">
    <citation type="submission" date="2022-08" db="EMBL/GenBank/DDBJ databases">
        <authorList>
            <person name="Gutierrez-Valencia J."/>
        </authorList>
    </citation>
    <scope>NUCLEOTIDE SEQUENCE</scope>
</reference>
<sequence length="56" mass="6552">LDCHGLPPQQIKLRLTVKLHRRRFPQGPTVSTPIMMPPSSNREEHRDQRGRGRGRR</sequence>
<dbReference type="Proteomes" id="UP001154282">
    <property type="component" value="Unassembled WGS sequence"/>
</dbReference>